<dbReference type="OrthoDB" id="8161726at2"/>
<dbReference type="AlphaFoldDB" id="A0A2Z4PQ69"/>
<sequence>MKKVAILALSALVLCSSYSFARDSIRAYSISNIMSSELAKSKLGTDVSFYFGDQSYGKALKDFGGFKTNKKTNAFGKSDKDACNWVFLSAMIALKERAIKEGGNAVVDIKSNYKNNLTSSSETFQCGAGAVMAGVALTGKVVTLE</sequence>
<reference evidence="2 3" key="1">
    <citation type="submission" date="2016-06" db="EMBL/GenBank/DDBJ databases">
        <title>The sequenced genome of the ice-adhering bacterium Marinomonas primoryensis, from Antarctica.</title>
        <authorList>
            <person name="Graham L."/>
            <person name="Vance T.D.R."/>
            <person name="Davies P.L."/>
        </authorList>
    </citation>
    <scope>NUCLEOTIDE SEQUENCE [LARGE SCALE GENOMIC DNA]</scope>
    <source>
        <strain evidence="2 3">AceL</strain>
    </source>
</reference>
<dbReference type="EMBL" id="CP016181">
    <property type="protein sequence ID" value="AWX99609.1"/>
    <property type="molecule type" value="Genomic_DNA"/>
</dbReference>
<gene>
    <name evidence="2" type="ORF">A8139_06085</name>
</gene>
<evidence type="ECO:0000313" key="2">
    <source>
        <dbReference type="EMBL" id="AWX99609.1"/>
    </source>
</evidence>
<feature type="chain" id="PRO_5016396148" evidence="1">
    <location>
        <begin position="22"/>
        <end position="145"/>
    </location>
</feature>
<proteinExistence type="predicted"/>
<evidence type="ECO:0000313" key="3">
    <source>
        <dbReference type="Proteomes" id="UP000249898"/>
    </source>
</evidence>
<dbReference type="Proteomes" id="UP000249898">
    <property type="component" value="Chromosome"/>
</dbReference>
<feature type="signal peptide" evidence="1">
    <location>
        <begin position="1"/>
        <end position="21"/>
    </location>
</feature>
<accession>A0A2Z4PQ69</accession>
<evidence type="ECO:0000256" key="1">
    <source>
        <dbReference type="SAM" id="SignalP"/>
    </source>
</evidence>
<dbReference type="RefSeq" id="WP_112136505.1">
    <property type="nucleotide sequence ID" value="NZ_CP016181.1"/>
</dbReference>
<keyword evidence="1" id="KW-0732">Signal</keyword>
<name>A0A2Z4PQ69_9GAMM</name>
<organism evidence="2 3">
    <name type="scientific">Marinomonas primoryensis</name>
    <dbReference type="NCBI Taxonomy" id="178399"/>
    <lineage>
        <taxon>Bacteria</taxon>
        <taxon>Pseudomonadati</taxon>
        <taxon>Pseudomonadota</taxon>
        <taxon>Gammaproteobacteria</taxon>
        <taxon>Oceanospirillales</taxon>
        <taxon>Oceanospirillaceae</taxon>
        <taxon>Marinomonas</taxon>
    </lineage>
</organism>
<protein>
    <submittedName>
        <fullName evidence="2">Excinuclease</fullName>
    </submittedName>
</protein>